<organism evidence="3 4">
    <name type="scientific">Seminavis robusta</name>
    <dbReference type="NCBI Taxonomy" id="568900"/>
    <lineage>
        <taxon>Eukaryota</taxon>
        <taxon>Sar</taxon>
        <taxon>Stramenopiles</taxon>
        <taxon>Ochrophyta</taxon>
        <taxon>Bacillariophyta</taxon>
        <taxon>Bacillariophyceae</taxon>
        <taxon>Bacillariophycidae</taxon>
        <taxon>Naviculales</taxon>
        <taxon>Naviculaceae</taxon>
        <taxon>Seminavis</taxon>
    </lineage>
</organism>
<feature type="compositionally biased region" description="Polar residues" evidence="1">
    <location>
        <begin position="67"/>
        <end position="81"/>
    </location>
</feature>
<name>A0A9N8EM79_9STRA</name>
<feature type="region of interest" description="Disordered" evidence="1">
    <location>
        <begin position="230"/>
        <end position="258"/>
    </location>
</feature>
<proteinExistence type="predicted"/>
<protein>
    <submittedName>
        <fullName evidence="3">Uncharacterized protein</fullName>
    </submittedName>
</protein>
<keyword evidence="2" id="KW-1133">Transmembrane helix</keyword>
<evidence type="ECO:0000313" key="3">
    <source>
        <dbReference type="EMBL" id="CAB9521494.1"/>
    </source>
</evidence>
<feature type="transmembrane region" description="Helical" evidence="2">
    <location>
        <begin position="202"/>
        <end position="225"/>
    </location>
</feature>
<keyword evidence="4" id="KW-1185">Reference proteome</keyword>
<evidence type="ECO:0000313" key="4">
    <source>
        <dbReference type="Proteomes" id="UP001153069"/>
    </source>
</evidence>
<gene>
    <name evidence="3" type="ORF">SEMRO_1200_G251860.1</name>
</gene>
<dbReference type="EMBL" id="CAICTM010001198">
    <property type="protein sequence ID" value="CAB9521494.1"/>
    <property type="molecule type" value="Genomic_DNA"/>
</dbReference>
<feature type="region of interest" description="Disordered" evidence="1">
    <location>
        <begin position="271"/>
        <end position="356"/>
    </location>
</feature>
<evidence type="ECO:0000256" key="2">
    <source>
        <dbReference type="SAM" id="Phobius"/>
    </source>
</evidence>
<feature type="compositionally biased region" description="Polar residues" evidence="1">
    <location>
        <begin position="36"/>
        <end position="46"/>
    </location>
</feature>
<accession>A0A9N8EM79</accession>
<reference evidence="3" key="1">
    <citation type="submission" date="2020-06" db="EMBL/GenBank/DDBJ databases">
        <authorList>
            <consortium name="Plant Systems Biology data submission"/>
        </authorList>
    </citation>
    <scope>NUCLEOTIDE SEQUENCE</scope>
    <source>
        <strain evidence="3">D6</strain>
    </source>
</reference>
<evidence type="ECO:0000256" key="1">
    <source>
        <dbReference type="SAM" id="MobiDB-lite"/>
    </source>
</evidence>
<feature type="compositionally biased region" description="Polar residues" evidence="1">
    <location>
        <begin position="289"/>
        <end position="329"/>
    </location>
</feature>
<dbReference type="AlphaFoldDB" id="A0A9N8EM79"/>
<dbReference type="Proteomes" id="UP001153069">
    <property type="component" value="Unassembled WGS sequence"/>
</dbReference>
<sequence>MASNYAKGLFQNLAKSLRERIPLKTPRPRLTPPTTESSVSKAKSSALTTKQGAASYQASAKQSLDSWKQTVTSTPSYQSAKDYSDKLRRSTHQTAETLAKQISTDTVRSSLDKLATPAQQVLQKTTKSASDRIASTGTAARVAQQKVNAQGKALLQSSSERISKSVSTAAHVASSTVSGAAQSTKDTVVSELRVMRKDAFRWLWWWSLAAIAIYGVATTLPGELLREYHRRSDKGESQREKGQAREEEEVSKSKQPEDQLTRFSWTESLSGWNPFATSQSSNKDDDTKTQQQTSWFHQLGWPSSSGKKEQNVNNSTLSDWSWTAGQNSSGDDKAHSSESSSLWTRSSKWNGGNEES</sequence>
<feature type="compositionally biased region" description="Polar residues" evidence="1">
    <location>
        <begin position="271"/>
        <end position="281"/>
    </location>
</feature>
<feature type="compositionally biased region" description="Basic and acidic residues" evidence="1">
    <location>
        <begin position="233"/>
        <end position="258"/>
    </location>
</feature>
<keyword evidence="2" id="KW-0812">Transmembrane</keyword>
<comment type="caution">
    <text evidence="3">The sequence shown here is derived from an EMBL/GenBank/DDBJ whole genome shotgun (WGS) entry which is preliminary data.</text>
</comment>
<feature type="region of interest" description="Disordered" evidence="1">
    <location>
        <begin position="19"/>
        <end position="46"/>
    </location>
</feature>
<keyword evidence="2" id="KW-0472">Membrane</keyword>
<feature type="region of interest" description="Disordered" evidence="1">
    <location>
        <begin position="67"/>
        <end position="88"/>
    </location>
</feature>
<feature type="compositionally biased region" description="Low complexity" evidence="1">
    <location>
        <begin position="337"/>
        <end position="347"/>
    </location>
</feature>